<reference evidence="2" key="1">
    <citation type="submission" date="2022-08" db="EMBL/GenBank/DDBJ databases">
        <title>Novel Bdellovibrio Species Isolated from Svalbard: Designation Bdellovibrio svalbardensis.</title>
        <authorList>
            <person name="Mitchell R.J."/>
            <person name="Choi S.Y."/>
        </authorList>
    </citation>
    <scope>NUCLEOTIDE SEQUENCE</scope>
    <source>
        <strain evidence="2">PAP01</strain>
    </source>
</reference>
<comment type="caution">
    <text evidence="2">The sequence shown here is derived from an EMBL/GenBank/DDBJ whole genome shotgun (WGS) entry which is preliminary data.</text>
</comment>
<accession>A0ABT6DN29</accession>
<protein>
    <recommendedName>
        <fullName evidence="4">Outer membrane protein beta-barrel domain-containing protein</fullName>
    </recommendedName>
</protein>
<dbReference type="EMBL" id="JANRMI010000005">
    <property type="protein sequence ID" value="MDG0817907.1"/>
    <property type="molecule type" value="Genomic_DNA"/>
</dbReference>
<evidence type="ECO:0000313" key="2">
    <source>
        <dbReference type="EMBL" id="MDG0817907.1"/>
    </source>
</evidence>
<evidence type="ECO:0000313" key="3">
    <source>
        <dbReference type="Proteomes" id="UP001152321"/>
    </source>
</evidence>
<dbReference type="RefSeq" id="WP_277579383.1">
    <property type="nucleotide sequence ID" value="NZ_JANRMI010000005.1"/>
</dbReference>
<dbReference type="Proteomes" id="UP001152321">
    <property type="component" value="Unassembled WGS sequence"/>
</dbReference>
<name>A0ABT6DN29_9BACT</name>
<organism evidence="2 3">
    <name type="scientific">Bdellovibrio svalbardensis</name>
    <dbReference type="NCBI Taxonomy" id="2972972"/>
    <lineage>
        <taxon>Bacteria</taxon>
        <taxon>Pseudomonadati</taxon>
        <taxon>Bdellovibrionota</taxon>
        <taxon>Bdellovibrionia</taxon>
        <taxon>Bdellovibrionales</taxon>
        <taxon>Pseudobdellovibrionaceae</taxon>
        <taxon>Bdellovibrio</taxon>
    </lineage>
</organism>
<keyword evidence="3" id="KW-1185">Reference proteome</keyword>
<gene>
    <name evidence="2" type="ORF">NWE73_16110</name>
</gene>
<dbReference type="Gene3D" id="2.40.160.20">
    <property type="match status" value="1"/>
</dbReference>
<proteinExistence type="predicted"/>
<evidence type="ECO:0000256" key="1">
    <source>
        <dbReference type="SAM" id="SignalP"/>
    </source>
</evidence>
<feature type="signal peptide" evidence="1">
    <location>
        <begin position="1"/>
        <end position="24"/>
    </location>
</feature>
<sequence length="214" mass="23216">MKSIVSAVLAPLIFMIFGASIAMAQDSQPRVGRDAAAKYFQKRGDGEQVGSQVQGASDHYLAISFGRYVSSQSYDWGKQGQQDGVGGNGIDLTYRVGEWYKSMDLNLRIGYNQYDVGGEDASKLSFMPMITFPDASSRFPLYFGAGAGLGVFMKQANGKSPLSLDYQLVIGARFFDIFENTGFFIEAGLKNHLLITSSGQLNGTFLAGGLVFTF</sequence>
<evidence type="ECO:0008006" key="4">
    <source>
        <dbReference type="Google" id="ProtNLM"/>
    </source>
</evidence>
<keyword evidence="1" id="KW-0732">Signal</keyword>
<feature type="chain" id="PRO_5046822807" description="Outer membrane protein beta-barrel domain-containing protein" evidence="1">
    <location>
        <begin position="25"/>
        <end position="214"/>
    </location>
</feature>